<keyword evidence="3" id="KW-1185">Reference proteome</keyword>
<accession>A0A0D2BTE0</accession>
<dbReference type="RefSeq" id="XP_016241901.1">
    <property type="nucleotide sequence ID" value="XM_016376625.1"/>
</dbReference>
<dbReference type="OrthoDB" id="5371818at2759"/>
<dbReference type="InterPro" id="IPR004360">
    <property type="entry name" value="Glyas_Fos-R_dOase_dom"/>
</dbReference>
<dbReference type="Pfam" id="PF00903">
    <property type="entry name" value="Glyoxalase"/>
    <property type="match status" value="1"/>
</dbReference>
<evidence type="ECO:0000259" key="1">
    <source>
        <dbReference type="PROSITE" id="PS51819"/>
    </source>
</evidence>
<dbReference type="SUPFAM" id="SSF54593">
    <property type="entry name" value="Glyoxalase/Bleomycin resistance protein/Dihydroxybiphenyl dioxygenase"/>
    <property type="match status" value="1"/>
</dbReference>
<dbReference type="Gene3D" id="3.10.180.10">
    <property type="entry name" value="2,3-Dihydroxybiphenyl 1,2-Dioxygenase, domain 1"/>
    <property type="match status" value="1"/>
</dbReference>
<evidence type="ECO:0000313" key="2">
    <source>
        <dbReference type="EMBL" id="KIW21685.1"/>
    </source>
</evidence>
<reference evidence="2 3" key="1">
    <citation type="submission" date="2015-01" db="EMBL/GenBank/DDBJ databases">
        <title>The Genome Sequence of Exophiala spinifera CBS89968.</title>
        <authorList>
            <consortium name="The Broad Institute Genomics Platform"/>
            <person name="Cuomo C."/>
            <person name="de Hoog S."/>
            <person name="Gorbushina A."/>
            <person name="Stielow B."/>
            <person name="Teixiera M."/>
            <person name="Abouelleil A."/>
            <person name="Chapman S.B."/>
            <person name="Priest M."/>
            <person name="Young S.K."/>
            <person name="Wortman J."/>
            <person name="Nusbaum C."/>
            <person name="Birren B."/>
        </authorList>
    </citation>
    <scope>NUCLEOTIDE SEQUENCE [LARGE SCALE GENOMIC DNA]</scope>
    <source>
        <strain evidence="2 3">CBS 89968</strain>
    </source>
</reference>
<dbReference type="HOGENOM" id="CLU_098384_0_0_1"/>
<dbReference type="PROSITE" id="PS51819">
    <property type="entry name" value="VOC"/>
    <property type="match status" value="1"/>
</dbReference>
<sequence>MIVNLDDISGPQLRSLKLAHVVLRTPDKAVMSQFYVDSLGATIVHENAIPSFITYDNEHHRIALAQIPSLKPKDRGICGLELLFPKHIAFAFDTLEALFLSYRQRKAKGILPFWSVNHGMTISLYYHDPDGNVLETQCDTLDNERANEFMSSKSFQENRIGVDFNLEEILERLKKGESFRDLTHRPDIGPRSVETVQMP</sequence>
<proteinExistence type="predicted"/>
<name>A0A0D2BTE0_9EURO</name>
<gene>
    <name evidence="2" type="ORF">PV08_02265</name>
</gene>
<dbReference type="EMBL" id="KN847492">
    <property type="protein sequence ID" value="KIW21685.1"/>
    <property type="molecule type" value="Genomic_DNA"/>
</dbReference>
<dbReference type="InterPro" id="IPR029068">
    <property type="entry name" value="Glyas_Bleomycin-R_OHBP_Dase"/>
</dbReference>
<dbReference type="InterPro" id="IPR037523">
    <property type="entry name" value="VOC_core"/>
</dbReference>
<evidence type="ECO:0000313" key="3">
    <source>
        <dbReference type="Proteomes" id="UP000053328"/>
    </source>
</evidence>
<dbReference type="VEuPathDB" id="FungiDB:PV08_02265"/>
<dbReference type="Proteomes" id="UP000053328">
    <property type="component" value="Unassembled WGS sequence"/>
</dbReference>
<dbReference type="GeneID" id="27329348"/>
<feature type="domain" description="VOC" evidence="1">
    <location>
        <begin position="17"/>
        <end position="139"/>
    </location>
</feature>
<protein>
    <recommendedName>
        <fullName evidence="1">VOC domain-containing protein</fullName>
    </recommendedName>
</protein>
<organism evidence="2 3">
    <name type="scientific">Exophiala spinifera</name>
    <dbReference type="NCBI Taxonomy" id="91928"/>
    <lineage>
        <taxon>Eukaryota</taxon>
        <taxon>Fungi</taxon>
        <taxon>Dikarya</taxon>
        <taxon>Ascomycota</taxon>
        <taxon>Pezizomycotina</taxon>
        <taxon>Eurotiomycetes</taxon>
        <taxon>Chaetothyriomycetidae</taxon>
        <taxon>Chaetothyriales</taxon>
        <taxon>Herpotrichiellaceae</taxon>
        <taxon>Exophiala</taxon>
    </lineage>
</organism>
<dbReference type="AlphaFoldDB" id="A0A0D2BTE0"/>